<sequence>MKLLTVSMRQKIKFLRLPDACFQCRQRDHFARVCPLNQDRDMSGGNGGAGSTGREGVRPDRPNEKRNPQNNPGDRAVPLPTGPGQQTGINNAQGDFQQVQRRGKPKYHAPEIKKTMRVDNRYGILTEPEDDQTVVQEGDEHDWDVRSKRSVPQVQKRPGAKGNFAASSSSKPVDQEMDSNWQDNTLLVREVVNTTKEEAESIPLGTSGKMVDSKHQQEDRDKRLFSAGAVMPPDSSGRKKLRNGDNLEAKGRDLPSTSNAPTAHNEPGGPSKDFKGGNPELKAREFDLERTLSLMAEGGRTVIDYRNNGWGGAALVLRPNLPVINCRIKGDGHVAWAEVETDMGPVGVASIYAPQSETGRADLWRWLSGLVEDKRWILTGDMNMVEHA</sequence>
<name>A0ABD3GRJ0_9MARC</name>
<feature type="compositionally biased region" description="Polar residues" evidence="1">
    <location>
        <begin position="165"/>
        <end position="177"/>
    </location>
</feature>
<feature type="compositionally biased region" description="Basic and acidic residues" evidence="1">
    <location>
        <begin position="242"/>
        <end position="253"/>
    </location>
</feature>
<dbReference type="SUPFAM" id="SSF56219">
    <property type="entry name" value="DNase I-like"/>
    <property type="match status" value="1"/>
</dbReference>
<feature type="region of interest" description="Disordered" evidence="1">
    <location>
        <begin position="36"/>
        <end position="109"/>
    </location>
</feature>
<evidence type="ECO:0008006" key="4">
    <source>
        <dbReference type="Google" id="ProtNLM"/>
    </source>
</evidence>
<evidence type="ECO:0000313" key="3">
    <source>
        <dbReference type="Proteomes" id="UP001633002"/>
    </source>
</evidence>
<dbReference type="Proteomes" id="UP001633002">
    <property type="component" value="Unassembled WGS sequence"/>
</dbReference>
<evidence type="ECO:0000256" key="1">
    <source>
        <dbReference type="SAM" id="MobiDB-lite"/>
    </source>
</evidence>
<organism evidence="2 3">
    <name type="scientific">Riccia sorocarpa</name>
    <dbReference type="NCBI Taxonomy" id="122646"/>
    <lineage>
        <taxon>Eukaryota</taxon>
        <taxon>Viridiplantae</taxon>
        <taxon>Streptophyta</taxon>
        <taxon>Embryophyta</taxon>
        <taxon>Marchantiophyta</taxon>
        <taxon>Marchantiopsida</taxon>
        <taxon>Marchantiidae</taxon>
        <taxon>Marchantiales</taxon>
        <taxon>Ricciaceae</taxon>
        <taxon>Riccia</taxon>
    </lineage>
</organism>
<evidence type="ECO:0000313" key="2">
    <source>
        <dbReference type="EMBL" id="KAL3680441.1"/>
    </source>
</evidence>
<feature type="compositionally biased region" description="Basic and acidic residues" evidence="1">
    <location>
        <begin position="55"/>
        <end position="67"/>
    </location>
</feature>
<gene>
    <name evidence="2" type="ORF">R1sor_023397</name>
</gene>
<accession>A0ABD3GRJ0</accession>
<feature type="compositionally biased region" description="Gly residues" evidence="1">
    <location>
        <begin position="44"/>
        <end position="53"/>
    </location>
</feature>
<dbReference type="InterPro" id="IPR036691">
    <property type="entry name" value="Endo/exonu/phosph_ase_sf"/>
</dbReference>
<feature type="compositionally biased region" description="Polar residues" evidence="1">
    <location>
        <begin position="83"/>
        <end position="100"/>
    </location>
</feature>
<dbReference type="AlphaFoldDB" id="A0ABD3GRJ0"/>
<keyword evidence="3" id="KW-1185">Reference proteome</keyword>
<proteinExistence type="predicted"/>
<dbReference type="Gene3D" id="3.60.10.10">
    <property type="entry name" value="Endonuclease/exonuclease/phosphatase"/>
    <property type="match status" value="1"/>
</dbReference>
<feature type="compositionally biased region" description="Basic and acidic residues" evidence="1">
    <location>
        <begin position="211"/>
        <end position="224"/>
    </location>
</feature>
<feature type="region of interest" description="Disordered" evidence="1">
    <location>
        <begin position="136"/>
        <end position="177"/>
    </location>
</feature>
<dbReference type="EMBL" id="JBJQOH010000007">
    <property type="protein sequence ID" value="KAL3680441.1"/>
    <property type="molecule type" value="Genomic_DNA"/>
</dbReference>
<comment type="caution">
    <text evidence="2">The sequence shown here is derived from an EMBL/GenBank/DDBJ whole genome shotgun (WGS) entry which is preliminary data.</text>
</comment>
<reference evidence="2 3" key="1">
    <citation type="submission" date="2024-09" db="EMBL/GenBank/DDBJ databases">
        <title>Chromosome-scale assembly of Riccia sorocarpa.</title>
        <authorList>
            <person name="Paukszto L."/>
        </authorList>
    </citation>
    <scope>NUCLEOTIDE SEQUENCE [LARGE SCALE GENOMIC DNA]</scope>
    <source>
        <strain evidence="2">LP-2024</strain>
        <tissue evidence="2">Aerial parts of the thallus</tissue>
    </source>
</reference>
<protein>
    <recommendedName>
        <fullName evidence="4">CCHC-type domain-containing protein</fullName>
    </recommendedName>
</protein>
<feature type="region of interest" description="Disordered" evidence="1">
    <location>
        <begin position="196"/>
        <end position="279"/>
    </location>
</feature>